<name>A0AAD7DAT0_MYCRO</name>
<dbReference type="Proteomes" id="UP001221757">
    <property type="component" value="Unassembled WGS sequence"/>
</dbReference>
<evidence type="ECO:0000256" key="1">
    <source>
        <dbReference type="SAM" id="MobiDB-lite"/>
    </source>
</evidence>
<feature type="region of interest" description="Disordered" evidence="1">
    <location>
        <begin position="43"/>
        <end position="167"/>
    </location>
</feature>
<reference evidence="2" key="1">
    <citation type="submission" date="2023-03" db="EMBL/GenBank/DDBJ databases">
        <title>Massive genome expansion in bonnet fungi (Mycena s.s.) driven by repeated elements and novel gene families across ecological guilds.</title>
        <authorList>
            <consortium name="Lawrence Berkeley National Laboratory"/>
            <person name="Harder C.B."/>
            <person name="Miyauchi S."/>
            <person name="Viragh M."/>
            <person name="Kuo A."/>
            <person name="Thoen E."/>
            <person name="Andreopoulos B."/>
            <person name="Lu D."/>
            <person name="Skrede I."/>
            <person name="Drula E."/>
            <person name="Henrissat B."/>
            <person name="Morin E."/>
            <person name="Kohler A."/>
            <person name="Barry K."/>
            <person name="LaButti K."/>
            <person name="Morin E."/>
            <person name="Salamov A."/>
            <person name="Lipzen A."/>
            <person name="Mereny Z."/>
            <person name="Hegedus B."/>
            <person name="Baldrian P."/>
            <person name="Stursova M."/>
            <person name="Weitz H."/>
            <person name="Taylor A."/>
            <person name="Grigoriev I.V."/>
            <person name="Nagy L.G."/>
            <person name="Martin F."/>
            <person name="Kauserud H."/>
        </authorList>
    </citation>
    <scope>NUCLEOTIDE SEQUENCE</scope>
    <source>
        <strain evidence="2">CBHHK067</strain>
    </source>
</reference>
<feature type="compositionally biased region" description="Basic and acidic residues" evidence="1">
    <location>
        <begin position="43"/>
        <end position="71"/>
    </location>
</feature>
<evidence type="ECO:0000313" key="3">
    <source>
        <dbReference type="Proteomes" id="UP001221757"/>
    </source>
</evidence>
<accession>A0AAD7DAT0</accession>
<feature type="compositionally biased region" description="Basic and acidic residues" evidence="1">
    <location>
        <begin position="140"/>
        <end position="167"/>
    </location>
</feature>
<dbReference type="AlphaFoldDB" id="A0AAD7DAT0"/>
<organism evidence="2 3">
    <name type="scientific">Mycena rosella</name>
    <name type="common">Pink bonnet</name>
    <name type="synonym">Agaricus rosellus</name>
    <dbReference type="NCBI Taxonomy" id="1033263"/>
    <lineage>
        <taxon>Eukaryota</taxon>
        <taxon>Fungi</taxon>
        <taxon>Dikarya</taxon>
        <taxon>Basidiomycota</taxon>
        <taxon>Agaricomycotina</taxon>
        <taxon>Agaricomycetes</taxon>
        <taxon>Agaricomycetidae</taxon>
        <taxon>Agaricales</taxon>
        <taxon>Marasmiineae</taxon>
        <taxon>Mycenaceae</taxon>
        <taxon>Mycena</taxon>
    </lineage>
</organism>
<sequence length="167" mass="19087">MNWRQAVNFIHGVMLVHDNIIIVVRVRDAGERIRDQVRTLIRSENKRQSQKDADVPGLARKNEGGKREHAARSAARIDQPEGTGNEERRRKDATGGTQGRYTVATSPQAKKDLYMREVSGKDADDVGNNIEARARKRLKQERESHQVRMGESPRHFAHERRRSSNAE</sequence>
<feature type="compositionally biased region" description="Basic and acidic residues" evidence="1">
    <location>
        <begin position="109"/>
        <end position="124"/>
    </location>
</feature>
<protein>
    <submittedName>
        <fullName evidence="2">Uncharacterized protein</fullName>
    </submittedName>
</protein>
<gene>
    <name evidence="2" type="ORF">B0H17DRAFT_1137951</name>
</gene>
<feature type="compositionally biased region" description="Polar residues" evidence="1">
    <location>
        <begin position="99"/>
        <end position="108"/>
    </location>
</feature>
<dbReference type="EMBL" id="JARKIE010000111">
    <property type="protein sequence ID" value="KAJ7683090.1"/>
    <property type="molecule type" value="Genomic_DNA"/>
</dbReference>
<proteinExistence type="predicted"/>
<evidence type="ECO:0000313" key="2">
    <source>
        <dbReference type="EMBL" id="KAJ7683090.1"/>
    </source>
</evidence>
<keyword evidence="3" id="KW-1185">Reference proteome</keyword>
<comment type="caution">
    <text evidence="2">The sequence shown here is derived from an EMBL/GenBank/DDBJ whole genome shotgun (WGS) entry which is preliminary data.</text>
</comment>